<dbReference type="PANTHER" id="PTHR46632:SF11">
    <property type="entry name" value="E3 UBIQUITIN-PROTEIN LIGASE SINA-LIKE 1-RELATED"/>
    <property type="match status" value="1"/>
</dbReference>
<gene>
    <name evidence="8" type="primary">LOC104750617</name>
</gene>
<dbReference type="InterPro" id="IPR013010">
    <property type="entry name" value="Znf_SIAH"/>
</dbReference>
<dbReference type="InterPro" id="IPR013083">
    <property type="entry name" value="Znf_RING/FYVE/PHD"/>
</dbReference>
<reference evidence="7" key="1">
    <citation type="journal article" date="2014" name="Nat. Commun.">
        <title>The emerging biofuel crop Camelina sativa retains a highly undifferentiated hexaploid genome structure.</title>
        <authorList>
            <person name="Kagale S."/>
            <person name="Koh C."/>
            <person name="Nixon J."/>
            <person name="Bollina V."/>
            <person name="Clarke W.E."/>
            <person name="Tuteja R."/>
            <person name="Spillane C."/>
            <person name="Robinson S.J."/>
            <person name="Links M.G."/>
            <person name="Clarke C."/>
            <person name="Higgins E.E."/>
            <person name="Huebert T."/>
            <person name="Sharpe A.G."/>
            <person name="Parkin I.A."/>
        </authorList>
    </citation>
    <scope>NUCLEOTIDE SEQUENCE [LARGE SCALE GENOMIC DNA]</scope>
    <source>
        <strain evidence="7">cv. DH55</strain>
    </source>
</reference>
<sequence>MDGGEVEAVIVPCPYVNFGCTEKFTYGEELVHERKCRFAVCRCPAPYCRYSGVYKDLYSHFSANHNDEDYYAKFVCGSFTGARLSINEKILFLQESADGPLVAVQCFAVEEGFYVTVNCIAPSSPGVGEFSYHLSYTTPVGGRKRTMTFKQSEMNRIQRFSSETPEKDFMFVPYDFVGDTDSMKMEICINRR</sequence>
<evidence type="ECO:0000313" key="8">
    <source>
        <dbReference type="RefSeq" id="XP_019093553.1"/>
    </source>
</evidence>
<dbReference type="GeneID" id="104750617"/>
<reference evidence="8" key="2">
    <citation type="submission" date="2025-08" db="UniProtKB">
        <authorList>
            <consortium name="RefSeq"/>
        </authorList>
    </citation>
    <scope>IDENTIFICATION</scope>
    <source>
        <tissue evidence="8">Leaf</tissue>
    </source>
</reference>
<keyword evidence="7" id="KW-1185">Reference proteome</keyword>
<evidence type="ECO:0000313" key="7">
    <source>
        <dbReference type="Proteomes" id="UP000694864"/>
    </source>
</evidence>
<evidence type="ECO:0000256" key="1">
    <source>
        <dbReference type="ARBA" id="ARBA00022723"/>
    </source>
</evidence>
<dbReference type="RefSeq" id="XP_019093553.1">
    <property type="nucleotide sequence ID" value="XM_019238008.1"/>
</dbReference>
<evidence type="ECO:0000256" key="5">
    <source>
        <dbReference type="PROSITE-ProRule" id="PRU00455"/>
    </source>
</evidence>
<organism evidence="7 8">
    <name type="scientific">Camelina sativa</name>
    <name type="common">False flax</name>
    <name type="synonym">Myagrum sativum</name>
    <dbReference type="NCBI Taxonomy" id="90675"/>
    <lineage>
        <taxon>Eukaryota</taxon>
        <taxon>Viridiplantae</taxon>
        <taxon>Streptophyta</taxon>
        <taxon>Embryophyta</taxon>
        <taxon>Tracheophyta</taxon>
        <taxon>Spermatophyta</taxon>
        <taxon>Magnoliopsida</taxon>
        <taxon>eudicotyledons</taxon>
        <taxon>Gunneridae</taxon>
        <taxon>Pentapetalae</taxon>
        <taxon>rosids</taxon>
        <taxon>malvids</taxon>
        <taxon>Brassicales</taxon>
        <taxon>Brassicaceae</taxon>
        <taxon>Camelineae</taxon>
        <taxon>Camelina</taxon>
    </lineage>
</organism>
<keyword evidence="1" id="KW-0479">Metal-binding</keyword>
<name>A0ABM1R3G5_CAMSA</name>
<evidence type="ECO:0000256" key="3">
    <source>
        <dbReference type="ARBA" id="ARBA00022833"/>
    </source>
</evidence>
<keyword evidence="3" id="KW-0862">Zinc</keyword>
<dbReference type="InterPro" id="IPR044286">
    <property type="entry name" value="SINL_plant"/>
</dbReference>
<dbReference type="Pfam" id="PF21361">
    <property type="entry name" value="Sina_ZnF"/>
    <property type="match status" value="1"/>
</dbReference>
<dbReference type="PROSITE" id="PS51081">
    <property type="entry name" value="ZF_SIAH"/>
    <property type="match status" value="1"/>
</dbReference>
<evidence type="ECO:0000256" key="4">
    <source>
        <dbReference type="ARBA" id="ARBA00024004"/>
    </source>
</evidence>
<dbReference type="PANTHER" id="PTHR46632">
    <property type="entry name" value="E3 UBIQUITIN-PROTEIN LIGASE SINA-LIKE 4"/>
    <property type="match status" value="1"/>
</dbReference>
<evidence type="ECO:0000256" key="2">
    <source>
        <dbReference type="ARBA" id="ARBA00022771"/>
    </source>
</evidence>
<keyword evidence="2 5" id="KW-0863">Zinc-finger</keyword>
<dbReference type="Gene3D" id="3.30.40.10">
    <property type="entry name" value="Zinc/RING finger domain, C3HC4 (zinc finger)"/>
    <property type="match status" value="1"/>
</dbReference>
<proteinExistence type="predicted"/>
<evidence type="ECO:0000259" key="6">
    <source>
        <dbReference type="PROSITE" id="PS51081"/>
    </source>
</evidence>
<protein>
    <submittedName>
        <fullName evidence="8">E3 ubiquitin-protein ligase SINA-like 2</fullName>
    </submittedName>
</protein>
<dbReference type="SUPFAM" id="SSF49599">
    <property type="entry name" value="TRAF domain-like"/>
    <property type="match status" value="1"/>
</dbReference>
<accession>A0ABM1R3G5</accession>
<dbReference type="Proteomes" id="UP000694864">
    <property type="component" value="Chromosome 16"/>
</dbReference>
<feature type="domain" description="SIAH-type" evidence="6">
    <location>
        <begin position="8"/>
        <end position="66"/>
    </location>
</feature>
<comment type="function">
    <text evidence="4">E3 ubiquitin-protein ligase that mediates ubiquitination and subsequent proteasomal degradation of target proteins. E3 ubiquitin ligases accept ubiquitin from an E2 ubiquitin-conjugating enzyme in the form of a thioester and then directly transfers the ubiquitin to targeted substrates. It probably triggers the ubiquitin-mediated degradation of different substrates.</text>
</comment>